<name>A0A0A9CIJ4_ARUDO</name>
<protein>
    <submittedName>
        <fullName evidence="1">Uncharacterized protein</fullName>
    </submittedName>
</protein>
<dbReference type="EMBL" id="GBRH01226538">
    <property type="protein sequence ID" value="JAD71357.1"/>
    <property type="molecule type" value="Transcribed_RNA"/>
</dbReference>
<organism evidence="1">
    <name type="scientific">Arundo donax</name>
    <name type="common">Giant reed</name>
    <name type="synonym">Donax arundinaceus</name>
    <dbReference type="NCBI Taxonomy" id="35708"/>
    <lineage>
        <taxon>Eukaryota</taxon>
        <taxon>Viridiplantae</taxon>
        <taxon>Streptophyta</taxon>
        <taxon>Embryophyta</taxon>
        <taxon>Tracheophyta</taxon>
        <taxon>Spermatophyta</taxon>
        <taxon>Magnoliopsida</taxon>
        <taxon>Liliopsida</taxon>
        <taxon>Poales</taxon>
        <taxon>Poaceae</taxon>
        <taxon>PACMAD clade</taxon>
        <taxon>Arundinoideae</taxon>
        <taxon>Arundineae</taxon>
        <taxon>Arundo</taxon>
    </lineage>
</organism>
<reference evidence="1" key="2">
    <citation type="journal article" date="2015" name="Data Brief">
        <title>Shoot transcriptome of the giant reed, Arundo donax.</title>
        <authorList>
            <person name="Barrero R.A."/>
            <person name="Guerrero F.D."/>
            <person name="Moolhuijzen P."/>
            <person name="Goolsby J.A."/>
            <person name="Tidwell J."/>
            <person name="Bellgard S.E."/>
            <person name="Bellgard M.I."/>
        </authorList>
    </citation>
    <scope>NUCLEOTIDE SEQUENCE</scope>
    <source>
        <tissue evidence="1">Shoot tissue taken approximately 20 cm above the soil surface</tissue>
    </source>
</reference>
<reference evidence="1" key="1">
    <citation type="submission" date="2014-09" db="EMBL/GenBank/DDBJ databases">
        <authorList>
            <person name="Magalhaes I.L.F."/>
            <person name="Oliveira U."/>
            <person name="Santos F.R."/>
            <person name="Vidigal T.H.D.A."/>
            <person name="Brescovit A.D."/>
            <person name="Santos A.J."/>
        </authorList>
    </citation>
    <scope>NUCLEOTIDE SEQUENCE</scope>
    <source>
        <tissue evidence="1">Shoot tissue taken approximately 20 cm above the soil surface</tissue>
    </source>
</reference>
<proteinExistence type="predicted"/>
<dbReference type="AlphaFoldDB" id="A0A0A9CIJ4"/>
<accession>A0A0A9CIJ4</accession>
<sequence length="29" mass="3613">MEVLLQCWHIFACSIKTIPFWYHCMQQKK</sequence>
<evidence type="ECO:0000313" key="1">
    <source>
        <dbReference type="EMBL" id="JAD71357.1"/>
    </source>
</evidence>